<gene>
    <name evidence="1" type="ORF">RJ640_000685</name>
</gene>
<sequence>MISEYLREIHSIVDELSTAGSPISNEELVVKILRGLGPEFHEISTTIRACDTPISYKELFDKLLDHELFLKHEELKKHPALSLHKWHNRLVQTTPAIAQTNDGILNILNGKIATGLHNSSPIIPSPPGVHTFQIISNHEFNANSVRSMDMFLVFVAHAPTTMLKQRLSLPPEQLHIRQNHGY</sequence>
<accession>A0AA88UE05</accession>
<dbReference type="PANTHER" id="PTHR47481">
    <property type="match status" value="1"/>
</dbReference>
<dbReference type="EMBL" id="JAVXUO010001770">
    <property type="protein sequence ID" value="KAK2979348.1"/>
    <property type="molecule type" value="Genomic_DNA"/>
</dbReference>
<dbReference type="AlphaFoldDB" id="A0AA88UE05"/>
<keyword evidence="2" id="KW-1185">Reference proteome</keyword>
<comment type="caution">
    <text evidence="1">The sequence shown here is derived from an EMBL/GenBank/DDBJ whole genome shotgun (WGS) entry which is preliminary data.</text>
</comment>
<evidence type="ECO:0000313" key="2">
    <source>
        <dbReference type="Proteomes" id="UP001187471"/>
    </source>
</evidence>
<protein>
    <submittedName>
        <fullName evidence="1">Uncharacterized protein</fullName>
    </submittedName>
</protein>
<reference evidence="1" key="1">
    <citation type="submission" date="2022-12" db="EMBL/GenBank/DDBJ databases">
        <title>Draft genome assemblies for two species of Escallonia (Escalloniales).</title>
        <authorList>
            <person name="Chanderbali A."/>
            <person name="Dervinis C."/>
            <person name="Anghel I."/>
            <person name="Soltis D."/>
            <person name="Soltis P."/>
            <person name="Zapata F."/>
        </authorList>
    </citation>
    <scope>NUCLEOTIDE SEQUENCE</scope>
    <source>
        <strain evidence="1">UCBG92.1500</strain>
        <tissue evidence="1">Leaf</tissue>
    </source>
</reference>
<proteinExistence type="predicted"/>
<evidence type="ECO:0000313" key="1">
    <source>
        <dbReference type="EMBL" id="KAK2979348.1"/>
    </source>
</evidence>
<name>A0AA88UE05_9ASTE</name>
<dbReference type="Proteomes" id="UP001187471">
    <property type="component" value="Unassembled WGS sequence"/>
</dbReference>
<dbReference type="PANTHER" id="PTHR47481:SF21">
    <property type="entry name" value="BASIC-LEUCINE ZIPPER TRANSCRIPTION FACTOR Q-RELATED"/>
    <property type="match status" value="1"/>
</dbReference>
<dbReference type="Pfam" id="PF14223">
    <property type="entry name" value="Retrotran_gag_2"/>
    <property type="match status" value="1"/>
</dbReference>
<organism evidence="1 2">
    <name type="scientific">Escallonia rubra</name>
    <dbReference type="NCBI Taxonomy" id="112253"/>
    <lineage>
        <taxon>Eukaryota</taxon>
        <taxon>Viridiplantae</taxon>
        <taxon>Streptophyta</taxon>
        <taxon>Embryophyta</taxon>
        <taxon>Tracheophyta</taxon>
        <taxon>Spermatophyta</taxon>
        <taxon>Magnoliopsida</taxon>
        <taxon>eudicotyledons</taxon>
        <taxon>Gunneridae</taxon>
        <taxon>Pentapetalae</taxon>
        <taxon>asterids</taxon>
        <taxon>campanulids</taxon>
        <taxon>Escalloniales</taxon>
        <taxon>Escalloniaceae</taxon>
        <taxon>Escallonia</taxon>
    </lineage>
</organism>